<feature type="transmembrane region" description="Helical" evidence="1">
    <location>
        <begin position="101"/>
        <end position="119"/>
    </location>
</feature>
<comment type="caution">
    <text evidence="2">The sequence shown here is derived from an EMBL/GenBank/DDBJ whole genome shotgun (WGS) entry which is preliminary data.</text>
</comment>
<evidence type="ECO:0000313" key="2">
    <source>
        <dbReference type="EMBL" id="MFC3302145.1"/>
    </source>
</evidence>
<keyword evidence="3" id="KW-1185">Reference proteome</keyword>
<reference evidence="3" key="1">
    <citation type="journal article" date="2019" name="Int. J. Syst. Evol. Microbiol.">
        <title>The Global Catalogue of Microorganisms (GCM) 10K type strain sequencing project: providing services to taxonomists for standard genome sequencing and annotation.</title>
        <authorList>
            <consortium name="The Broad Institute Genomics Platform"/>
            <consortium name="The Broad Institute Genome Sequencing Center for Infectious Disease"/>
            <person name="Wu L."/>
            <person name="Ma J."/>
        </authorList>
    </citation>
    <scope>NUCLEOTIDE SEQUENCE [LARGE SCALE GENOMIC DNA]</scope>
    <source>
        <strain evidence="3">KCTC 22245</strain>
    </source>
</reference>
<feature type="transmembrane region" description="Helical" evidence="1">
    <location>
        <begin position="44"/>
        <end position="62"/>
    </location>
</feature>
<feature type="transmembrane region" description="Helical" evidence="1">
    <location>
        <begin position="7"/>
        <end position="29"/>
    </location>
</feature>
<dbReference type="Proteomes" id="UP001595607">
    <property type="component" value="Unassembled WGS sequence"/>
</dbReference>
<evidence type="ECO:0000256" key="1">
    <source>
        <dbReference type="SAM" id="Phobius"/>
    </source>
</evidence>
<dbReference type="RefSeq" id="WP_189574484.1">
    <property type="nucleotide sequence ID" value="NZ_BMXU01000001.1"/>
</dbReference>
<protein>
    <recommendedName>
        <fullName evidence="4">DoxX family protein</fullName>
    </recommendedName>
</protein>
<evidence type="ECO:0000313" key="3">
    <source>
        <dbReference type="Proteomes" id="UP001595607"/>
    </source>
</evidence>
<organism evidence="2 3">
    <name type="scientific">Parvularcula lutaonensis</name>
    <dbReference type="NCBI Taxonomy" id="491923"/>
    <lineage>
        <taxon>Bacteria</taxon>
        <taxon>Pseudomonadati</taxon>
        <taxon>Pseudomonadota</taxon>
        <taxon>Alphaproteobacteria</taxon>
        <taxon>Parvularculales</taxon>
        <taxon>Parvularculaceae</taxon>
        <taxon>Parvularcula</taxon>
    </lineage>
</organism>
<accession>A0ABV7MBM1</accession>
<dbReference type="EMBL" id="JBHRVA010000002">
    <property type="protein sequence ID" value="MFC3302145.1"/>
    <property type="molecule type" value="Genomic_DNA"/>
</dbReference>
<keyword evidence="1" id="KW-1133">Transmembrane helix</keyword>
<keyword evidence="1" id="KW-0472">Membrane</keyword>
<keyword evidence="1" id="KW-0812">Transmembrane</keyword>
<sequence>MGSLFIVFARALIVAPFLVTGVLGFLNYAEGAAAMAQSHPQLGAAYPVLMGAQLLAGVVILLGLPFHRILAVIAGVILLGMAAVCSPFWNFIGEEAMAAKAMFLACIAHAGGLFLIAAMPKN</sequence>
<evidence type="ECO:0008006" key="4">
    <source>
        <dbReference type="Google" id="ProtNLM"/>
    </source>
</evidence>
<feature type="transmembrane region" description="Helical" evidence="1">
    <location>
        <begin position="69"/>
        <end position="89"/>
    </location>
</feature>
<gene>
    <name evidence="2" type="ORF">ACFONP_05300</name>
</gene>
<name>A0ABV7MBM1_9PROT</name>
<proteinExistence type="predicted"/>